<dbReference type="InterPro" id="IPR029061">
    <property type="entry name" value="THDP-binding"/>
</dbReference>
<evidence type="ECO:0000256" key="4">
    <source>
        <dbReference type="ARBA" id="ARBA00023002"/>
    </source>
</evidence>
<evidence type="ECO:0000256" key="2">
    <source>
        <dbReference type="ARBA" id="ARBA00003906"/>
    </source>
</evidence>
<dbReference type="InterPro" id="IPR005475">
    <property type="entry name" value="Transketolase-like_Pyr-bd"/>
</dbReference>
<gene>
    <name evidence="7" type="ORF">GETHPA_16670</name>
</gene>
<evidence type="ECO:0000259" key="6">
    <source>
        <dbReference type="SMART" id="SM00861"/>
    </source>
</evidence>
<dbReference type="EMBL" id="BSDD01000003">
    <property type="protein sequence ID" value="GLH70134.1"/>
    <property type="molecule type" value="Genomic_DNA"/>
</dbReference>
<keyword evidence="5" id="KW-0786">Thiamine pyrophosphate</keyword>
<comment type="caution">
    <text evidence="7">The sequence shown here is derived from an EMBL/GenBank/DDBJ whole genome shotgun (WGS) entry which is preliminary data.</text>
</comment>
<organism evidence="7 8">
    <name type="scientific">Geothrix rubra</name>
    <dbReference type="NCBI Taxonomy" id="2927977"/>
    <lineage>
        <taxon>Bacteria</taxon>
        <taxon>Pseudomonadati</taxon>
        <taxon>Acidobacteriota</taxon>
        <taxon>Holophagae</taxon>
        <taxon>Holophagales</taxon>
        <taxon>Holophagaceae</taxon>
        <taxon>Geothrix</taxon>
    </lineage>
</organism>
<dbReference type="InterPro" id="IPR033248">
    <property type="entry name" value="Transketolase_C"/>
</dbReference>
<dbReference type="Pfam" id="PF02780">
    <property type="entry name" value="Transketolase_C"/>
    <property type="match status" value="1"/>
</dbReference>
<proteinExistence type="predicted"/>
<evidence type="ECO:0000256" key="1">
    <source>
        <dbReference type="ARBA" id="ARBA00001964"/>
    </source>
</evidence>
<dbReference type="SUPFAM" id="SSF52922">
    <property type="entry name" value="TK C-terminal domain-like"/>
    <property type="match status" value="1"/>
</dbReference>
<dbReference type="SUPFAM" id="SSF52518">
    <property type="entry name" value="Thiamin diphosphate-binding fold (THDP-binding)"/>
    <property type="match status" value="2"/>
</dbReference>
<dbReference type="CDD" id="cd02000">
    <property type="entry name" value="TPP_E1_PDC_ADC_BCADC"/>
    <property type="match status" value="1"/>
</dbReference>
<accession>A0ABQ5Q5U5</accession>
<dbReference type="Proteomes" id="UP001165089">
    <property type="component" value="Unassembled WGS sequence"/>
</dbReference>
<evidence type="ECO:0000256" key="5">
    <source>
        <dbReference type="ARBA" id="ARBA00023052"/>
    </source>
</evidence>
<dbReference type="PANTHER" id="PTHR42980">
    <property type="entry name" value="2-OXOISOVALERATE DEHYDROGENASE SUBUNIT BETA-RELATED"/>
    <property type="match status" value="1"/>
</dbReference>
<dbReference type="Pfam" id="PF02779">
    <property type="entry name" value="Transket_pyr"/>
    <property type="match status" value="1"/>
</dbReference>
<evidence type="ECO:0000256" key="3">
    <source>
        <dbReference type="ARBA" id="ARBA00012277"/>
    </source>
</evidence>
<dbReference type="Gene3D" id="3.40.50.970">
    <property type="match status" value="2"/>
</dbReference>
<dbReference type="SMART" id="SM00861">
    <property type="entry name" value="Transket_pyr"/>
    <property type="match status" value="1"/>
</dbReference>
<dbReference type="InterPro" id="IPR001017">
    <property type="entry name" value="DH_E1"/>
</dbReference>
<reference evidence="7 8" key="1">
    <citation type="journal article" date="2023" name="Antonie Van Leeuwenhoek">
        <title>Mesoterricola silvestris gen. nov., sp. nov., Mesoterricola sediminis sp. nov., Geothrix oryzae sp. nov., Geothrix edaphica sp. nov., Geothrix rubra sp. nov., and Geothrix limicola sp. nov., six novel members of Acidobacteriota isolated from soils.</title>
        <authorList>
            <person name="Itoh H."/>
            <person name="Sugisawa Y."/>
            <person name="Mise K."/>
            <person name="Xu Z."/>
            <person name="Kuniyasu M."/>
            <person name="Ushijima N."/>
            <person name="Kawano K."/>
            <person name="Kobayashi E."/>
            <person name="Shiratori Y."/>
            <person name="Masuda Y."/>
            <person name="Senoo K."/>
        </authorList>
    </citation>
    <scope>NUCLEOTIDE SEQUENCE [LARGE SCALE GENOMIC DNA]</scope>
    <source>
        <strain evidence="7 8">Red803</strain>
    </source>
</reference>
<protein>
    <recommendedName>
        <fullName evidence="3">3-methyl-2-oxobutanoate dehydrogenase (2-methylpropanoyl-transferring)</fullName>
        <ecNumber evidence="3">1.2.4.4</ecNumber>
    </recommendedName>
</protein>
<feature type="domain" description="Transketolase-like pyrimidine-binding" evidence="6">
    <location>
        <begin position="359"/>
        <end position="538"/>
    </location>
</feature>
<keyword evidence="8" id="KW-1185">Reference proteome</keyword>
<evidence type="ECO:0000313" key="8">
    <source>
        <dbReference type="Proteomes" id="UP001165089"/>
    </source>
</evidence>
<dbReference type="EC" id="1.2.4.4" evidence="3"/>
<comment type="function">
    <text evidence="2">E1 component of the 2-oxoglutarate dehydrogenase (OGDH) complex which catalyzes the decarboxylation of 2-oxoglutarate, the first step in the conversion of 2-oxoglutarate to succinyl-CoA and CO(2).</text>
</comment>
<dbReference type="Pfam" id="PF00676">
    <property type="entry name" value="E1_dh"/>
    <property type="match status" value="1"/>
</dbReference>
<dbReference type="Gene3D" id="3.40.50.920">
    <property type="match status" value="1"/>
</dbReference>
<sequence length="686" mass="74808">MDTPTLVKVALDALGADGTPSREDLCHWYELMHLGRVLDDKAPNYLKQAIGWSYHAPCAGHDGIQLALGLAFRAGRDFLFPYYRDLMTCLAAGLTPEEIILNGISKATDPASGGRHMSNHFAKPAIGIQNVSSLTGNHTQHAVGLARAVKYYGRDAVVFSSQGESSLSEGYCFESINGADREKLPVIFVVQDNGYGISVPKKDQSTNAQICDNFRGFPNLKILKCDGLDPLDSMRAMEEALAYVRTGQGPAMVYATCVRIGSHSNSDRHELYRDEGELAAAKAQDPLPRFRAFCLANGLSEDELQAIETENQARYLAAHDRAMAAPNPDPASIHDFVIPEGWVSDEFPDGTHQAAGDPISLIAALNQTLKEEFRHNPDTFIWGQDMANKDKGGIFNVSKGLQQEFGEKRVFNAPIAEDYIVGTANGFSRLDDRIRVVVEGAEFADYIWPAAEQIVECSHDYWRTHGQFAPNVTIRLASGGYIGGGLYHSQNVEGWLTTLPGIRVVVPAFADDAAGLLRTALRSRGTTLYLEPKFLYNAKMAQAVVPPSFAVPFGKARIRREGKDLTILAYGTPVHFALEAAAKLEKEGKSAEVVDLRSLSPLDTEAILRSVKKTHRVLVAHEDKVFGGFGGELAAICASECFAWLDAPVGRVGSEFTPVGFNRILERAVLPNAEKVLVAARKVLAF</sequence>
<evidence type="ECO:0000313" key="7">
    <source>
        <dbReference type="EMBL" id="GLH70134.1"/>
    </source>
</evidence>
<keyword evidence="4" id="KW-0560">Oxidoreductase</keyword>
<name>A0ABQ5Q5U5_9BACT</name>
<dbReference type="InterPro" id="IPR009014">
    <property type="entry name" value="Transketo_C/PFOR_II"/>
</dbReference>
<dbReference type="PANTHER" id="PTHR42980:SF1">
    <property type="entry name" value="2-OXOISOVALERATE DEHYDROGENASE SUBUNIT BETA, MITOCHONDRIAL"/>
    <property type="match status" value="1"/>
</dbReference>
<comment type="cofactor">
    <cofactor evidence="1">
        <name>thiamine diphosphate</name>
        <dbReference type="ChEBI" id="CHEBI:58937"/>
    </cofactor>
</comment>